<keyword evidence="3" id="KW-1003">Cell membrane</keyword>
<comment type="subcellular location">
    <subcellularLocation>
        <location evidence="1">Cell membrane</location>
        <topology evidence="1">Multi-pass membrane protein</topology>
    </subcellularLocation>
</comment>
<evidence type="ECO:0000256" key="4">
    <source>
        <dbReference type="ARBA" id="ARBA00022692"/>
    </source>
</evidence>
<dbReference type="PATRIC" id="fig|1409788.3.peg.2014"/>
<sequence length="595" mass="66846">MINATQKILKTKDWQLLRRFGRYFVPHKKWFFLSIASIPVTTIAGILFLWLVENIIDNYVVPGNREGLILQIILLAVVLLVNLLFDGVYSYAFSKSGGMAIVDMRKELFGKSLRFPLSYFDKKPIGVTLSRLTSDMESISESFAQGILGLLADSIKTLALVGYLFYLNWRLTLVLLIVVPVIVLIMSYLRKKIRMAYNNSRTSLAKSAAYLQESLNGMKTVQLYAAENEAFEKYDKLNKEYCDAQNNSNIYDSALYSLVEGITSVATAIVIWYGAIQIWDYGFTLGILIVFVTTLERLFIPVKQFAQQISTIQRALSALEHINELVDQQVEDPKAAQRSQTPQPLQVREIEFKNVYFRYSEDSPDVLKNVSFTLNKGDRLALVGTTGSGKSTIIKLLAKTYTGYRGSIKINGIELTDIPIAQVRETISVMQQDIFMFNNTVEFNISLGRESISKSDVEQAASFVFANHFINQLPGGYEFVIQDNGDNLSKGQAQLISFARAIAGNSELIILDEATSAVDSLTEQYIQQAIANIFSLKTVIAVAHRLSTIKNSDMILVLEDGEIIERGNHNELLLHGGKYARLLHQLQEENKPEAE</sequence>
<dbReference type="CDD" id="cd18544">
    <property type="entry name" value="ABC_6TM_TmrA_like"/>
    <property type="match status" value="1"/>
</dbReference>
<feature type="transmembrane region" description="Helical" evidence="9">
    <location>
        <begin position="68"/>
        <end position="89"/>
    </location>
</feature>
<reference evidence="13" key="1">
    <citation type="submission" date="2015-07" db="EMBL/GenBank/DDBJ databases">
        <title>Genome sequencing of Sunxiuqinia dokdonensis strain SK.</title>
        <authorList>
            <person name="Ahn S."/>
            <person name="Kim B.-C."/>
        </authorList>
    </citation>
    <scope>NUCLEOTIDE SEQUENCE [LARGE SCALE GENOMIC DNA]</scope>
    <source>
        <strain evidence="13">SK</strain>
    </source>
</reference>
<dbReference type="SUPFAM" id="SSF90123">
    <property type="entry name" value="ABC transporter transmembrane region"/>
    <property type="match status" value="1"/>
</dbReference>
<evidence type="ECO:0000256" key="1">
    <source>
        <dbReference type="ARBA" id="ARBA00004651"/>
    </source>
</evidence>
<dbReference type="InterPro" id="IPR003439">
    <property type="entry name" value="ABC_transporter-like_ATP-bd"/>
</dbReference>
<feature type="domain" description="ABC transporter" evidence="10">
    <location>
        <begin position="350"/>
        <end position="585"/>
    </location>
</feature>
<evidence type="ECO:0000313" key="13">
    <source>
        <dbReference type="Proteomes" id="UP000036958"/>
    </source>
</evidence>
<keyword evidence="8 9" id="KW-0472">Membrane</keyword>
<dbReference type="GO" id="GO:0005524">
    <property type="term" value="F:ATP binding"/>
    <property type="evidence" value="ECO:0007669"/>
    <property type="project" value="UniProtKB-KW"/>
</dbReference>
<dbReference type="InterPro" id="IPR011527">
    <property type="entry name" value="ABC1_TM_dom"/>
</dbReference>
<dbReference type="GO" id="GO:0005886">
    <property type="term" value="C:plasma membrane"/>
    <property type="evidence" value="ECO:0007669"/>
    <property type="project" value="UniProtKB-SubCell"/>
</dbReference>
<proteinExistence type="predicted"/>
<dbReference type="PROSITE" id="PS50893">
    <property type="entry name" value="ABC_TRANSPORTER_2"/>
    <property type="match status" value="1"/>
</dbReference>
<evidence type="ECO:0000256" key="8">
    <source>
        <dbReference type="ARBA" id="ARBA00023136"/>
    </source>
</evidence>
<dbReference type="Proteomes" id="UP000036958">
    <property type="component" value="Unassembled WGS sequence"/>
</dbReference>
<keyword evidence="13" id="KW-1185">Reference proteome</keyword>
<dbReference type="FunFam" id="3.40.50.300:FF:000221">
    <property type="entry name" value="Multidrug ABC transporter ATP-binding protein"/>
    <property type="match status" value="1"/>
</dbReference>
<dbReference type="InterPro" id="IPR039421">
    <property type="entry name" value="Type_1_exporter"/>
</dbReference>
<name>A0A0L8VAP8_9BACT</name>
<dbReference type="Pfam" id="PF00005">
    <property type="entry name" value="ABC_tran"/>
    <property type="match status" value="1"/>
</dbReference>
<dbReference type="Pfam" id="PF00664">
    <property type="entry name" value="ABC_membrane"/>
    <property type="match status" value="1"/>
</dbReference>
<dbReference type="Gene3D" id="3.40.50.300">
    <property type="entry name" value="P-loop containing nucleotide triphosphate hydrolases"/>
    <property type="match status" value="1"/>
</dbReference>
<dbReference type="AlphaFoldDB" id="A0A0L8VAP8"/>
<accession>A0A0L8VAP8</accession>
<feature type="transmembrane region" description="Helical" evidence="9">
    <location>
        <begin position="281"/>
        <end position="300"/>
    </location>
</feature>
<evidence type="ECO:0000259" key="10">
    <source>
        <dbReference type="PROSITE" id="PS50893"/>
    </source>
</evidence>
<keyword evidence="5" id="KW-0547">Nucleotide-binding</keyword>
<dbReference type="PANTHER" id="PTHR43394:SF1">
    <property type="entry name" value="ATP-BINDING CASSETTE SUB-FAMILY B MEMBER 10, MITOCHONDRIAL"/>
    <property type="match status" value="1"/>
</dbReference>
<dbReference type="InterPro" id="IPR036640">
    <property type="entry name" value="ABC1_TM_sf"/>
</dbReference>
<dbReference type="SMART" id="SM00382">
    <property type="entry name" value="AAA"/>
    <property type="match status" value="1"/>
</dbReference>
<organism evidence="12 13">
    <name type="scientific">Sunxiuqinia dokdonensis</name>
    <dbReference type="NCBI Taxonomy" id="1409788"/>
    <lineage>
        <taxon>Bacteria</taxon>
        <taxon>Pseudomonadati</taxon>
        <taxon>Bacteroidota</taxon>
        <taxon>Bacteroidia</taxon>
        <taxon>Marinilabiliales</taxon>
        <taxon>Prolixibacteraceae</taxon>
        <taxon>Sunxiuqinia</taxon>
    </lineage>
</organism>
<evidence type="ECO:0000256" key="3">
    <source>
        <dbReference type="ARBA" id="ARBA00022475"/>
    </source>
</evidence>
<evidence type="ECO:0000259" key="11">
    <source>
        <dbReference type="PROSITE" id="PS50929"/>
    </source>
</evidence>
<dbReference type="EMBL" id="LGIA01000147">
    <property type="protein sequence ID" value="KOH45252.1"/>
    <property type="molecule type" value="Genomic_DNA"/>
</dbReference>
<gene>
    <name evidence="12" type="ORF">NC99_19440</name>
</gene>
<feature type="transmembrane region" description="Helical" evidence="9">
    <location>
        <begin position="171"/>
        <end position="189"/>
    </location>
</feature>
<dbReference type="RefSeq" id="WP_053182490.1">
    <property type="nucleotide sequence ID" value="NZ_LGIA01000147.1"/>
</dbReference>
<evidence type="ECO:0000313" key="12">
    <source>
        <dbReference type="EMBL" id="KOH45252.1"/>
    </source>
</evidence>
<dbReference type="SUPFAM" id="SSF52540">
    <property type="entry name" value="P-loop containing nucleoside triphosphate hydrolases"/>
    <property type="match status" value="1"/>
</dbReference>
<evidence type="ECO:0000256" key="5">
    <source>
        <dbReference type="ARBA" id="ARBA00022741"/>
    </source>
</evidence>
<dbReference type="OrthoDB" id="9760358at2"/>
<feature type="transmembrane region" description="Helical" evidence="9">
    <location>
        <begin position="30"/>
        <end position="52"/>
    </location>
</feature>
<keyword evidence="6" id="KW-0067">ATP-binding</keyword>
<comment type="caution">
    <text evidence="12">The sequence shown here is derived from an EMBL/GenBank/DDBJ whole genome shotgun (WGS) entry which is preliminary data.</text>
</comment>
<keyword evidence="7 9" id="KW-1133">Transmembrane helix</keyword>
<dbReference type="GO" id="GO:0015421">
    <property type="term" value="F:ABC-type oligopeptide transporter activity"/>
    <property type="evidence" value="ECO:0007669"/>
    <property type="project" value="TreeGrafter"/>
</dbReference>
<keyword evidence="2" id="KW-0813">Transport</keyword>
<evidence type="ECO:0000256" key="6">
    <source>
        <dbReference type="ARBA" id="ARBA00022840"/>
    </source>
</evidence>
<protein>
    <submittedName>
        <fullName evidence="12">ABC transporter permease</fullName>
    </submittedName>
</protein>
<dbReference type="PROSITE" id="PS50929">
    <property type="entry name" value="ABC_TM1F"/>
    <property type="match status" value="1"/>
</dbReference>
<feature type="transmembrane region" description="Helical" evidence="9">
    <location>
        <begin position="254"/>
        <end position="275"/>
    </location>
</feature>
<evidence type="ECO:0000256" key="7">
    <source>
        <dbReference type="ARBA" id="ARBA00022989"/>
    </source>
</evidence>
<evidence type="ECO:0000256" key="2">
    <source>
        <dbReference type="ARBA" id="ARBA00022448"/>
    </source>
</evidence>
<dbReference type="GO" id="GO:0016887">
    <property type="term" value="F:ATP hydrolysis activity"/>
    <property type="evidence" value="ECO:0007669"/>
    <property type="project" value="InterPro"/>
</dbReference>
<dbReference type="PROSITE" id="PS00211">
    <property type="entry name" value="ABC_TRANSPORTER_1"/>
    <property type="match status" value="1"/>
</dbReference>
<feature type="domain" description="ABC transmembrane type-1" evidence="11">
    <location>
        <begin position="40"/>
        <end position="314"/>
    </location>
</feature>
<keyword evidence="4 9" id="KW-0812">Transmembrane</keyword>
<dbReference type="InterPro" id="IPR003593">
    <property type="entry name" value="AAA+_ATPase"/>
</dbReference>
<evidence type="ECO:0000256" key="9">
    <source>
        <dbReference type="SAM" id="Phobius"/>
    </source>
</evidence>
<dbReference type="InterPro" id="IPR027417">
    <property type="entry name" value="P-loop_NTPase"/>
</dbReference>
<dbReference type="STRING" id="1409788.NC99_19440"/>
<dbReference type="Gene3D" id="1.20.1560.10">
    <property type="entry name" value="ABC transporter type 1, transmembrane domain"/>
    <property type="match status" value="1"/>
</dbReference>
<dbReference type="InterPro" id="IPR017871">
    <property type="entry name" value="ABC_transporter-like_CS"/>
</dbReference>
<dbReference type="PANTHER" id="PTHR43394">
    <property type="entry name" value="ATP-DEPENDENT PERMEASE MDL1, MITOCHONDRIAL"/>
    <property type="match status" value="1"/>
</dbReference>